<name>A0A2I8VRC1_9EURY</name>
<organism evidence="3 4">
    <name type="scientific">Salinigranum rubrum</name>
    <dbReference type="NCBI Taxonomy" id="755307"/>
    <lineage>
        <taxon>Archaea</taxon>
        <taxon>Methanobacteriati</taxon>
        <taxon>Methanobacteriota</taxon>
        <taxon>Stenosarchaea group</taxon>
        <taxon>Halobacteria</taxon>
        <taxon>Halobacteriales</taxon>
        <taxon>Haloferacaceae</taxon>
        <taxon>Salinigranum</taxon>
    </lineage>
</organism>
<proteinExistence type="predicted"/>
<dbReference type="Pfam" id="PF07883">
    <property type="entry name" value="Cupin_2"/>
    <property type="match status" value="1"/>
</dbReference>
<dbReference type="AlphaFoldDB" id="A0A2I8VRC1"/>
<evidence type="ECO:0000256" key="1">
    <source>
        <dbReference type="ARBA" id="ARBA00022723"/>
    </source>
</evidence>
<evidence type="ECO:0000313" key="3">
    <source>
        <dbReference type="EMBL" id="AUV83739.1"/>
    </source>
</evidence>
<keyword evidence="4" id="KW-1185">Reference proteome</keyword>
<dbReference type="KEGG" id="srub:C2R22_20540"/>
<feature type="domain" description="Cupin type-1" evidence="2">
    <location>
        <begin position="27"/>
        <end position="132"/>
    </location>
</feature>
<dbReference type="EMBL" id="CP026309">
    <property type="protein sequence ID" value="AUV83739.1"/>
    <property type="molecule type" value="Genomic_DNA"/>
</dbReference>
<dbReference type="Proteomes" id="UP000236584">
    <property type="component" value="Chromosome"/>
</dbReference>
<dbReference type="RefSeq" id="WP_103427428.1">
    <property type="nucleotide sequence ID" value="NZ_CP026309.1"/>
</dbReference>
<dbReference type="SMART" id="SM00835">
    <property type="entry name" value="Cupin_1"/>
    <property type="match status" value="1"/>
</dbReference>
<dbReference type="PANTHER" id="PTHR35848">
    <property type="entry name" value="OXALATE-BINDING PROTEIN"/>
    <property type="match status" value="1"/>
</dbReference>
<gene>
    <name evidence="3" type="ORF">C2R22_20540</name>
</gene>
<dbReference type="GeneID" id="35594534"/>
<dbReference type="InterPro" id="IPR013096">
    <property type="entry name" value="Cupin_2"/>
</dbReference>
<protein>
    <submittedName>
        <fullName evidence="3">Cupin</fullName>
    </submittedName>
</protein>
<dbReference type="InterPro" id="IPR006045">
    <property type="entry name" value="Cupin_1"/>
</dbReference>
<dbReference type="InterPro" id="IPR011051">
    <property type="entry name" value="RmlC_Cupin_sf"/>
</dbReference>
<reference evidence="3 4" key="1">
    <citation type="submission" date="2018-01" db="EMBL/GenBank/DDBJ databases">
        <title>Complete genome sequence of Salinigranum rubrum GX10T, an extremely halophilic archaeon isolated from a marine solar saltern.</title>
        <authorList>
            <person name="Han S."/>
        </authorList>
    </citation>
    <scope>NUCLEOTIDE SEQUENCE [LARGE SCALE GENOMIC DNA]</scope>
    <source>
        <strain evidence="3 4">GX10</strain>
    </source>
</reference>
<sequence>MVTHYIEPDDVDTQQFDWGTLKWMATPEVSDSERFSAGVVLLEPGKGHELHTHPDSDEILYVVSGTGEQTVAGDTREVGAGEMVSIPAGVEHGTVNTGWETLKLLAVYAPPGPEDVLADLPGCTIVPAGEIPTRD</sequence>
<dbReference type="InterPro" id="IPR014710">
    <property type="entry name" value="RmlC-like_jellyroll"/>
</dbReference>
<accession>A0A2I8VRC1</accession>
<evidence type="ECO:0000259" key="2">
    <source>
        <dbReference type="SMART" id="SM00835"/>
    </source>
</evidence>
<evidence type="ECO:0000313" key="4">
    <source>
        <dbReference type="Proteomes" id="UP000236584"/>
    </source>
</evidence>
<dbReference type="SUPFAM" id="SSF51182">
    <property type="entry name" value="RmlC-like cupins"/>
    <property type="match status" value="1"/>
</dbReference>
<keyword evidence="1" id="KW-0479">Metal-binding</keyword>
<dbReference type="OrthoDB" id="190812at2157"/>
<dbReference type="PANTHER" id="PTHR35848:SF6">
    <property type="entry name" value="CUPIN TYPE-2 DOMAIN-CONTAINING PROTEIN"/>
    <property type="match status" value="1"/>
</dbReference>
<dbReference type="GO" id="GO:0046872">
    <property type="term" value="F:metal ion binding"/>
    <property type="evidence" value="ECO:0007669"/>
    <property type="project" value="UniProtKB-KW"/>
</dbReference>
<dbReference type="Gene3D" id="2.60.120.10">
    <property type="entry name" value="Jelly Rolls"/>
    <property type="match status" value="1"/>
</dbReference>
<dbReference type="InterPro" id="IPR051610">
    <property type="entry name" value="GPI/OXD"/>
</dbReference>